<dbReference type="Proteomes" id="UP000030755">
    <property type="component" value="Unassembled WGS sequence"/>
</dbReference>
<reference evidence="2" key="3">
    <citation type="submission" date="2018-08" db="EMBL/GenBank/DDBJ databases">
        <title>Leveraging single-cell genomics to expand the Fungal Tree of Life.</title>
        <authorList>
            <consortium name="DOE Joint Genome Institute"/>
            <person name="Ahrendt S.R."/>
            <person name="Quandt C.A."/>
            <person name="Ciobanu D."/>
            <person name="Clum A."/>
            <person name="Salamov A."/>
            <person name="Andreopoulos B."/>
            <person name="Cheng J.-F."/>
            <person name="Woyke T."/>
            <person name="Pelin A."/>
            <person name="Henrissat B."/>
            <person name="Reynolds N."/>
            <person name="Benny G.L."/>
            <person name="Smith M.E."/>
            <person name="James T.Y."/>
            <person name="Grigoriev I.V."/>
        </authorList>
    </citation>
    <scope>NUCLEOTIDE SEQUENCE</scope>
    <source>
        <strain evidence="2">CSF55</strain>
    </source>
</reference>
<dbReference type="HOGENOM" id="CLU_1846238_0_0_1"/>
<evidence type="ECO:0000313" key="4">
    <source>
        <dbReference type="Proteomes" id="UP000281549"/>
    </source>
</evidence>
<organism evidence="1 3">
    <name type="scientific">Rozella allomycis (strain CSF55)</name>
    <dbReference type="NCBI Taxonomy" id="988480"/>
    <lineage>
        <taxon>Eukaryota</taxon>
        <taxon>Fungi</taxon>
        <taxon>Fungi incertae sedis</taxon>
        <taxon>Cryptomycota</taxon>
        <taxon>Cryptomycota incertae sedis</taxon>
        <taxon>Rozella</taxon>
    </lineage>
</organism>
<dbReference type="EMBL" id="KE560478">
    <property type="protein sequence ID" value="EPZ36702.1"/>
    <property type="molecule type" value="Genomic_DNA"/>
</dbReference>
<evidence type="ECO:0000313" key="3">
    <source>
        <dbReference type="Proteomes" id="UP000030755"/>
    </source>
</evidence>
<evidence type="ECO:0000313" key="2">
    <source>
        <dbReference type="EMBL" id="RKP20938.1"/>
    </source>
</evidence>
<sequence length="139" mass="15693">MTAVTIGEANTKLIHIEENGENEIGISFPHICVPLSIDKPVDLHRTKGDVFLQNNSNNFLTKFKNFLNILQTDEYLSNIPLVKERLPKPAISNCATSEKYAPVLNIAWHKYRQVLALVHRQDLILVYDLNVAGTEGLVR</sequence>
<name>A0A075B2D2_ROZAC</name>
<protein>
    <submittedName>
        <fullName evidence="1">Uncharacterized protein</fullName>
    </submittedName>
</protein>
<gene>
    <name evidence="1" type="ORF">O9G_006064</name>
    <name evidence="2" type="ORF">ROZALSC1DRAFT_27611</name>
</gene>
<dbReference type="EMBL" id="ML005005">
    <property type="protein sequence ID" value="RKP20938.1"/>
    <property type="molecule type" value="Genomic_DNA"/>
</dbReference>
<keyword evidence="3" id="KW-1185">Reference proteome</keyword>
<proteinExistence type="predicted"/>
<accession>A0A075B2D2</accession>
<dbReference type="AlphaFoldDB" id="A0A075B2D2"/>
<reference evidence="1 3" key="1">
    <citation type="journal article" date="2013" name="Curr. Biol.">
        <title>Shared signatures of parasitism and phylogenomics unite Cryptomycota and microsporidia.</title>
        <authorList>
            <person name="James T.Y."/>
            <person name="Pelin A."/>
            <person name="Bonen L."/>
            <person name="Ahrendt S."/>
            <person name="Sain D."/>
            <person name="Corradi N."/>
            <person name="Stajich J.E."/>
        </authorList>
    </citation>
    <scope>NUCLEOTIDE SEQUENCE [LARGE SCALE GENOMIC DNA]</scope>
    <source>
        <strain evidence="1">CSF55</strain>
        <strain evidence="1">CSF55</strain>
    </source>
</reference>
<evidence type="ECO:0000313" key="1">
    <source>
        <dbReference type="EMBL" id="EPZ36702.1"/>
    </source>
</evidence>
<reference evidence="4" key="2">
    <citation type="journal article" date="2018" name="Nat. Microbiol.">
        <title>Leveraging single-cell genomics to expand the fungal tree of life.</title>
        <authorList>
            <person name="Ahrendt S.R."/>
            <person name="Quandt C.A."/>
            <person name="Ciobanu D."/>
            <person name="Clum A."/>
            <person name="Salamov A."/>
            <person name="Andreopoulos B."/>
            <person name="Cheng J.F."/>
            <person name="Woyke T."/>
            <person name="Pelin A."/>
            <person name="Henrissat B."/>
            <person name="Reynolds N.K."/>
            <person name="Benny G.L."/>
            <person name="Smith M.E."/>
            <person name="James T.Y."/>
            <person name="Grigoriev I.V."/>
        </authorList>
    </citation>
    <scope>NUCLEOTIDE SEQUENCE [LARGE SCALE GENOMIC DNA]</scope>
    <source>
        <strain evidence="4">CSF55</strain>
    </source>
</reference>
<dbReference type="Proteomes" id="UP000281549">
    <property type="component" value="Unassembled WGS sequence"/>
</dbReference>
<dbReference type="OrthoDB" id="10251741at2759"/>